<evidence type="ECO:0000256" key="1">
    <source>
        <dbReference type="ARBA" id="ARBA00001971"/>
    </source>
</evidence>
<feature type="binding site" description="axial binding residue" evidence="6">
    <location>
        <position position="455"/>
    </location>
    <ligand>
        <name>heme</name>
        <dbReference type="ChEBI" id="CHEBI:30413"/>
    </ligand>
    <ligandPart>
        <name>Fe</name>
        <dbReference type="ChEBI" id="CHEBI:18248"/>
    </ligandPart>
</feature>
<dbReference type="AlphaFoldDB" id="A0AAJ0BBI7"/>
<dbReference type="Proteomes" id="UP001239445">
    <property type="component" value="Unassembled WGS sequence"/>
</dbReference>
<evidence type="ECO:0000313" key="10">
    <source>
        <dbReference type="Proteomes" id="UP001239445"/>
    </source>
</evidence>
<keyword evidence="4 6" id="KW-0408">Iron</keyword>
<name>A0AAJ0BBI7_9PEZI</name>
<feature type="transmembrane region" description="Helical" evidence="8">
    <location>
        <begin position="13"/>
        <end position="32"/>
    </location>
</feature>
<dbReference type="GO" id="GO:0004497">
    <property type="term" value="F:monooxygenase activity"/>
    <property type="evidence" value="ECO:0007669"/>
    <property type="project" value="UniProtKB-KW"/>
</dbReference>
<dbReference type="InterPro" id="IPR053007">
    <property type="entry name" value="CYP450_monoxygenase_sec-met"/>
</dbReference>
<dbReference type="Gene3D" id="1.10.630.10">
    <property type="entry name" value="Cytochrome P450"/>
    <property type="match status" value="1"/>
</dbReference>
<dbReference type="GO" id="GO:0016705">
    <property type="term" value="F:oxidoreductase activity, acting on paired donors, with incorporation or reduction of molecular oxygen"/>
    <property type="evidence" value="ECO:0007669"/>
    <property type="project" value="InterPro"/>
</dbReference>
<evidence type="ECO:0000256" key="5">
    <source>
        <dbReference type="ARBA" id="ARBA00023033"/>
    </source>
</evidence>
<evidence type="ECO:0000256" key="8">
    <source>
        <dbReference type="SAM" id="Phobius"/>
    </source>
</evidence>
<keyword evidence="10" id="KW-1185">Reference proteome</keyword>
<comment type="similarity">
    <text evidence="2 7">Belongs to the cytochrome P450 family.</text>
</comment>
<evidence type="ECO:0000256" key="3">
    <source>
        <dbReference type="ARBA" id="ARBA00022723"/>
    </source>
</evidence>
<dbReference type="SUPFAM" id="SSF48264">
    <property type="entry name" value="Cytochrome P450"/>
    <property type="match status" value="1"/>
</dbReference>
<keyword evidence="8" id="KW-0812">Transmembrane</keyword>
<dbReference type="PROSITE" id="PS00086">
    <property type="entry name" value="CYTOCHROME_P450"/>
    <property type="match status" value="1"/>
</dbReference>
<dbReference type="InterPro" id="IPR001128">
    <property type="entry name" value="Cyt_P450"/>
</dbReference>
<keyword evidence="6 7" id="KW-0349">Heme</keyword>
<dbReference type="InterPro" id="IPR002403">
    <property type="entry name" value="Cyt_P450_E_grp-IV"/>
</dbReference>
<dbReference type="GO" id="GO:0020037">
    <property type="term" value="F:heme binding"/>
    <property type="evidence" value="ECO:0007669"/>
    <property type="project" value="InterPro"/>
</dbReference>
<dbReference type="PANTHER" id="PTHR47582:SF1">
    <property type="entry name" value="P450, PUTATIVE (EUROFUNG)-RELATED"/>
    <property type="match status" value="1"/>
</dbReference>
<keyword evidence="8" id="KW-0472">Membrane</keyword>
<dbReference type="GO" id="GO:0005506">
    <property type="term" value="F:iron ion binding"/>
    <property type="evidence" value="ECO:0007669"/>
    <property type="project" value="InterPro"/>
</dbReference>
<sequence>MTVYSTQLPGLDALNSSTVVAAISMVLLGLLLQTALAPRIDAQEPPLLKPRIPLVGHIIGFFRHQADYLRLCHNAHKTPIATLPMLTGKVYAVYDPALIAAGLKSKALSTKPQTQAVAGPLVGLGKETAELLRTDRGSALMDSTTAVISSALAGSNVAPMTAAALDRISSLLGSLAAGSPAAIPNTWMWVRSILVEATAHGLYGKVHNPFAKNPGIEQSLWDFQGDMLKLVLGIFPSIIAPAGFRAQCDLFAALSAFYGNQHDQHPSVSAFVRARATEFRSYGLSNDDISKLEILVPFAGMTNTVPTLFWFFSYVFTRPELVAQLRKEVQNNLVARLEGEEWTILTGAVVEERCPLLWACYRETLRLVVSQVSTRTVMEDTTLRGSDGRPYLLKQGTVAQLALGVSHSLEEYWGKDAAEFRPTRFLKADKLGDGPGSAKAIKAAYQPFGGGAHLCPGRQFAIAEMFAVMSALLLFFEVQPLGTKTLQMPKRGQSSLIDAVTKPAAGGKGFGVKIVRRKGFEGVKWRYEL</sequence>
<dbReference type="InterPro" id="IPR036396">
    <property type="entry name" value="Cyt_P450_sf"/>
</dbReference>
<comment type="cofactor">
    <cofactor evidence="1 6">
        <name>heme</name>
        <dbReference type="ChEBI" id="CHEBI:30413"/>
    </cofactor>
</comment>
<gene>
    <name evidence="9" type="ORF">QBC47DRAFT_49169</name>
</gene>
<comment type="caution">
    <text evidence="9">The sequence shown here is derived from an EMBL/GenBank/DDBJ whole genome shotgun (WGS) entry which is preliminary data.</text>
</comment>
<keyword evidence="8" id="KW-1133">Transmembrane helix</keyword>
<dbReference type="PRINTS" id="PR00465">
    <property type="entry name" value="EP450IV"/>
</dbReference>
<dbReference type="Pfam" id="PF00067">
    <property type="entry name" value="p450"/>
    <property type="match status" value="1"/>
</dbReference>
<keyword evidence="5 7" id="KW-0503">Monooxygenase</keyword>
<organism evidence="9 10">
    <name type="scientific">Echria macrotheca</name>
    <dbReference type="NCBI Taxonomy" id="438768"/>
    <lineage>
        <taxon>Eukaryota</taxon>
        <taxon>Fungi</taxon>
        <taxon>Dikarya</taxon>
        <taxon>Ascomycota</taxon>
        <taxon>Pezizomycotina</taxon>
        <taxon>Sordariomycetes</taxon>
        <taxon>Sordariomycetidae</taxon>
        <taxon>Sordariales</taxon>
        <taxon>Schizotheciaceae</taxon>
        <taxon>Echria</taxon>
    </lineage>
</organism>
<proteinExistence type="inferred from homology"/>
<accession>A0AAJ0BBI7</accession>
<evidence type="ECO:0000256" key="4">
    <source>
        <dbReference type="ARBA" id="ARBA00023004"/>
    </source>
</evidence>
<dbReference type="EMBL" id="MU839838">
    <property type="protein sequence ID" value="KAK1752886.1"/>
    <property type="molecule type" value="Genomic_DNA"/>
</dbReference>
<protein>
    <submittedName>
        <fullName evidence="9">Cytochrome P450</fullName>
    </submittedName>
</protein>
<evidence type="ECO:0000256" key="6">
    <source>
        <dbReference type="PIRSR" id="PIRSR602403-1"/>
    </source>
</evidence>
<evidence type="ECO:0000256" key="2">
    <source>
        <dbReference type="ARBA" id="ARBA00010617"/>
    </source>
</evidence>
<dbReference type="InterPro" id="IPR017972">
    <property type="entry name" value="Cyt_P450_CS"/>
</dbReference>
<dbReference type="CDD" id="cd11040">
    <property type="entry name" value="CYP7_CYP8-like"/>
    <property type="match status" value="1"/>
</dbReference>
<reference evidence="9" key="1">
    <citation type="submission" date="2023-06" db="EMBL/GenBank/DDBJ databases">
        <title>Genome-scale phylogeny and comparative genomics of the fungal order Sordariales.</title>
        <authorList>
            <consortium name="Lawrence Berkeley National Laboratory"/>
            <person name="Hensen N."/>
            <person name="Bonometti L."/>
            <person name="Westerberg I."/>
            <person name="Brannstrom I.O."/>
            <person name="Guillou S."/>
            <person name="Cros-Aarteil S."/>
            <person name="Calhoun S."/>
            <person name="Haridas S."/>
            <person name="Kuo A."/>
            <person name="Mondo S."/>
            <person name="Pangilinan J."/>
            <person name="Riley R."/>
            <person name="Labutti K."/>
            <person name="Andreopoulos B."/>
            <person name="Lipzen A."/>
            <person name="Chen C."/>
            <person name="Yanf M."/>
            <person name="Daum C."/>
            <person name="Ng V."/>
            <person name="Clum A."/>
            <person name="Steindorff A."/>
            <person name="Ohm R."/>
            <person name="Martin F."/>
            <person name="Silar P."/>
            <person name="Natvig D."/>
            <person name="Lalanne C."/>
            <person name="Gautier V."/>
            <person name="Ament-Velasquez S.L."/>
            <person name="Kruys A."/>
            <person name="Hutchinson M.I."/>
            <person name="Powell A.J."/>
            <person name="Barry K."/>
            <person name="Miller A.N."/>
            <person name="Grigoriev I.V."/>
            <person name="Debuchy R."/>
            <person name="Gladieux P."/>
            <person name="Thoren M.H."/>
            <person name="Johannesson H."/>
        </authorList>
    </citation>
    <scope>NUCLEOTIDE SEQUENCE</scope>
    <source>
        <strain evidence="9">PSN4</strain>
    </source>
</reference>
<keyword evidence="7" id="KW-0560">Oxidoreductase</keyword>
<dbReference type="PANTHER" id="PTHR47582">
    <property type="entry name" value="P450, PUTATIVE (EUROFUNG)-RELATED"/>
    <property type="match status" value="1"/>
</dbReference>
<keyword evidence="3 6" id="KW-0479">Metal-binding</keyword>
<evidence type="ECO:0000256" key="7">
    <source>
        <dbReference type="RuleBase" id="RU000461"/>
    </source>
</evidence>
<evidence type="ECO:0000313" key="9">
    <source>
        <dbReference type="EMBL" id="KAK1752886.1"/>
    </source>
</evidence>